<dbReference type="SUPFAM" id="SSF55811">
    <property type="entry name" value="Nudix"/>
    <property type="match status" value="1"/>
</dbReference>
<dbReference type="Proteomes" id="UP000755585">
    <property type="component" value="Unassembled WGS sequence"/>
</dbReference>
<sequence length="81" mass="8916">MDPGTLTLVHTLHRGHATEASRLGLFFLAVDWVGEPAITEPSKCSAMMWFPLEQLPADMVPYPRAGLEGHLRGAPYAELGW</sequence>
<evidence type="ECO:0000313" key="2">
    <source>
        <dbReference type="Proteomes" id="UP000755585"/>
    </source>
</evidence>
<dbReference type="EMBL" id="JAGINT010000001">
    <property type="protein sequence ID" value="MBP2349034.1"/>
    <property type="molecule type" value="Genomic_DNA"/>
</dbReference>
<reference evidence="1 2" key="1">
    <citation type="submission" date="2021-03" db="EMBL/GenBank/DDBJ databases">
        <title>Sequencing the genomes of 1000 actinobacteria strains.</title>
        <authorList>
            <person name="Klenk H.-P."/>
        </authorList>
    </citation>
    <scope>NUCLEOTIDE SEQUENCE [LARGE SCALE GENOMIC DNA]</scope>
    <source>
        <strain evidence="1 2">DSM 18824</strain>
    </source>
</reference>
<gene>
    <name evidence="1" type="ORF">JOF29_000117</name>
</gene>
<protein>
    <recommendedName>
        <fullName evidence="3">NUDIX domain-containing protein</fullName>
    </recommendedName>
</protein>
<dbReference type="InterPro" id="IPR015797">
    <property type="entry name" value="NUDIX_hydrolase-like_dom_sf"/>
</dbReference>
<proteinExistence type="predicted"/>
<accession>A0ABS4UBK5</accession>
<comment type="caution">
    <text evidence="1">The sequence shown here is derived from an EMBL/GenBank/DDBJ whole genome shotgun (WGS) entry which is preliminary data.</text>
</comment>
<evidence type="ECO:0008006" key="3">
    <source>
        <dbReference type="Google" id="ProtNLM"/>
    </source>
</evidence>
<keyword evidence="2" id="KW-1185">Reference proteome</keyword>
<name>A0ABS4UBK5_9ACTN</name>
<evidence type="ECO:0000313" key="1">
    <source>
        <dbReference type="EMBL" id="MBP2349034.1"/>
    </source>
</evidence>
<organism evidence="1 2">
    <name type="scientific">Kribbella aluminosa</name>
    <dbReference type="NCBI Taxonomy" id="416017"/>
    <lineage>
        <taxon>Bacteria</taxon>
        <taxon>Bacillati</taxon>
        <taxon>Actinomycetota</taxon>
        <taxon>Actinomycetes</taxon>
        <taxon>Propionibacteriales</taxon>
        <taxon>Kribbellaceae</taxon>
        <taxon>Kribbella</taxon>
    </lineage>
</organism>
<dbReference type="Gene3D" id="3.90.79.10">
    <property type="entry name" value="Nucleoside Triphosphate Pyrophosphohydrolase"/>
    <property type="match status" value="1"/>
</dbReference>